<dbReference type="SUPFAM" id="SSF53335">
    <property type="entry name" value="S-adenosyl-L-methionine-dependent methyltransferases"/>
    <property type="match status" value="1"/>
</dbReference>
<dbReference type="GO" id="GO:0003723">
    <property type="term" value="F:RNA binding"/>
    <property type="evidence" value="ECO:0007669"/>
    <property type="project" value="UniProtKB-UniRule"/>
</dbReference>
<evidence type="ECO:0000256" key="2">
    <source>
        <dbReference type="ARBA" id="ARBA00022552"/>
    </source>
</evidence>
<dbReference type="PROSITE" id="PS51686">
    <property type="entry name" value="SAM_MT_RSMB_NOP"/>
    <property type="match status" value="1"/>
</dbReference>
<proteinExistence type="inferred from homology"/>
<evidence type="ECO:0000256" key="5">
    <source>
        <dbReference type="ARBA" id="ARBA00022691"/>
    </source>
</evidence>
<keyword evidence="6 14" id="KW-0694">RNA-binding</keyword>
<dbReference type="InterPro" id="IPR023267">
    <property type="entry name" value="RCMT"/>
</dbReference>
<dbReference type="FunFam" id="3.40.50.150:FF:000055">
    <property type="entry name" value="5-methylcytosine rRNA methyltransferase NSUN4"/>
    <property type="match status" value="1"/>
</dbReference>
<protein>
    <recommendedName>
        <fullName evidence="11">5-cytosine rRNA methyltransferase NSUN4</fullName>
    </recommendedName>
    <alternativeName>
        <fullName evidence="12">5-cytosine tRNA methyltransferase NSUN4</fullName>
    </alternativeName>
    <alternativeName>
        <fullName evidence="8">NOL1/NOP2/Sun domain family member 4</fullName>
    </alternativeName>
</protein>
<dbReference type="Pfam" id="PF01189">
    <property type="entry name" value="Methyltr_RsmB-F"/>
    <property type="match status" value="1"/>
</dbReference>
<evidence type="ECO:0000313" key="16">
    <source>
        <dbReference type="EMBL" id="KAG8450313.1"/>
    </source>
</evidence>
<organism evidence="16 17">
    <name type="scientific">Hymenochirus boettgeri</name>
    <name type="common">Congo dwarf clawed frog</name>
    <dbReference type="NCBI Taxonomy" id="247094"/>
    <lineage>
        <taxon>Eukaryota</taxon>
        <taxon>Metazoa</taxon>
        <taxon>Chordata</taxon>
        <taxon>Craniata</taxon>
        <taxon>Vertebrata</taxon>
        <taxon>Euteleostomi</taxon>
        <taxon>Amphibia</taxon>
        <taxon>Batrachia</taxon>
        <taxon>Anura</taxon>
        <taxon>Pipoidea</taxon>
        <taxon>Pipidae</taxon>
        <taxon>Pipinae</taxon>
        <taxon>Hymenochirus</taxon>
    </lineage>
</organism>
<evidence type="ECO:0000256" key="13">
    <source>
        <dbReference type="ARBA" id="ARBA00055836"/>
    </source>
</evidence>
<evidence type="ECO:0000256" key="14">
    <source>
        <dbReference type="PROSITE-ProRule" id="PRU01023"/>
    </source>
</evidence>
<comment type="catalytic activity">
    <reaction evidence="9">
        <text>a cytidine in rRNA + S-adenosyl-L-methionine = a 5-methylcytidine in rRNA + S-adenosyl-L-homocysteine + H(+)</text>
        <dbReference type="Rhea" id="RHEA:61484"/>
        <dbReference type="Rhea" id="RHEA-COMP:15836"/>
        <dbReference type="Rhea" id="RHEA-COMP:15837"/>
        <dbReference type="ChEBI" id="CHEBI:15378"/>
        <dbReference type="ChEBI" id="CHEBI:57856"/>
        <dbReference type="ChEBI" id="CHEBI:59789"/>
        <dbReference type="ChEBI" id="CHEBI:74483"/>
        <dbReference type="ChEBI" id="CHEBI:82748"/>
    </reaction>
</comment>
<dbReference type="GO" id="GO:0005762">
    <property type="term" value="C:mitochondrial large ribosomal subunit"/>
    <property type="evidence" value="ECO:0007669"/>
    <property type="project" value="TreeGrafter"/>
</dbReference>
<evidence type="ECO:0000256" key="11">
    <source>
        <dbReference type="ARBA" id="ARBA00050027"/>
    </source>
</evidence>
<comment type="similarity">
    <text evidence="14">Belongs to the class I-like SAM-binding methyltransferase superfamily. RsmB/NOP family.</text>
</comment>
<feature type="binding site" evidence="14">
    <location>
        <begin position="130"/>
        <end position="136"/>
    </location>
    <ligand>
        <name>S-adenosyl-L-methionine</name>
        <dbReference type="ChEBI" id="CHEBI:59789"/>
    </ligand>
</feature>
<keyword evidence="3 14" id="KW-0489">Methyltransferase</keyword>
<sequence>MGRFQKQVCQLVLDHFDRSYTKELGNTWSTVREVLTAPECWQYAVLLNNFTSPWALERNLHMKGYHLLFQEILSTRPETLKCFINRNAGKFPSQRHQTGKLKEYYVLNASSVLPVLALDVRDGENLLDMCAAPGGKSIAFLQYASPAILHCNELDSSRSRWLKQTLESFVPEAERRHICATELDGRLIGKFYSGFFDKVLVDAPCSNDRSWLFSSDNLQAATRISQRQNLPVLQANLLRSAVQALRPGGTLVYSTCTLSRAENSGVITNIIKTCKDVVPVDLSYLATALSQEFCFAPDVDPGLLVLPDKGRTWGPMFVAKLSKI</sequence>
<evidence type="ECO:0000256" key="6">
    <source>
        <dbReference type="ARBA" id="ARBA00022884"/>
    </source>
</evidence>
<dbReference type="PANTHER" id="PTHR22808">
    <property type="entry name" value="NCL1 YEAST -RELATED NOL1/NOP2/FMU SUN DOMAIN-CONTAINING"/>
    <property type="match status" value="1"/>
</dbReference>
<feature type="active site" description="Nucleophile" evidence="14">
    <location>
        <position position="256"/>
    </location>
</feature>
<feature type="domain" description="SAM-dependent MTase RsmB/NOP-type" evidence="15">
    <location>
        <begin position="35"/>
        <end position="324"/>
    </location>
</feature>
<keyword evidence="4 14" id="KW-0808">Transferase</keyword>
<dbReference type="InterPro" id="IPR029063">
    <property type="entry name" value="SAM-dependent_MTases_sf"/>
</dbReference>
<dbReference type="Gene3D" id="3.40.50.150">
    <property type="entry name" value="Vaccinia Virus protein VP39"/>
    <property type="match status" value="1"/>
</dbReference>
<dbReference type="InterPro" id="IPR001678">
    <property type="entry name" value="MeTrfase_RsmB-F_NOP2_dom"/>
</dbReference>
<keyword evidence="17" id="KW-1185">Reference proteome</keyword>
<gene>
    <name evidence="16" type="ORF">GDO86_002819</name>
</gene>
<keyword evidence="2" id="KW-0698">rRNA processing</keyword>
<dbReference type="Gene3D" id="6.20.240.40">
    <property type="match status" value="1"/>
</dbReference>
<feature type="binding site" evidence="14">
    <location>
        <position position="202"/>
    </location>
    <ligand>
        <name>S-adenosyl-L-methionine</name>
        <dbReference type="ChEBI" id="CHEBI:59789"/>
    </ligand>
</feature>
<keyword evidence="7" id="KW-0496">Mitochondrion</keyword>
<feature type="binding site" evidence="14">
    <location>
        <position position="153"/>
    </location>
    <ligand>
        <name>S-adenosyl-L-methionine</name>
        <dbReference type="ChEBI" id="CHEBI:59789"/>
    </ligand>
</feature>
<evidence type="ECO:0000256" key="9">
    <source>
        <dbReference type="ARBA" id="ARBA00049302"/>
    </source>
</evidence>
<accession>A0A8T2K2L9</accession>
<dbReference type="GO" id="GO:0031167">
    <property type="term" value="P:rRNA methylation"/>
    <property type="evidence" value="ECO:0007669"/>
    <property type="project" value="TreeGrafter"/>
</dbReference>
<dbReference type="PANTHER" id="PTHR22808:SF8">
    <property type="entry name" value="TRNA (CYTOSINE(34)-C(5))-METHYLTRANSFERASE, MITOCHONDRIAL"/>
    <property type="match status" value="1"/>
</dbReference>
<keyword evidence="5 14" id="KW-0949">S-adenosyl-L-methionine</keyword>
<evidence type="ECO:0000256" key="4">
    <source>
        <dbReference type="ARBA" id="ARBA00022679"/>
    </source>
</evidence>
<comment type="subcellular location">
    <subcellularLocation>
        <location evidence="1">Mitochondrion</location>
    </subcellularLocation>
</comment>
<dbReference type="EMBL" id="JAACNH010000002">
    <property type="protein sequence ID" value="KAG8450313.1"/>
    <property type="molecule type" value="Genomic_DNA"/>
</dbReference>
<comment type="caution">
    <text evidence="16">The sequence shown here is derived from an EMBL/GenBank/DDBJ whole genome shotgun (WGS) entry which is preliminary data.</text>
</comment>
<name>A0A8T2K2L9_9PIPI</name>
<dbReference type="InterPro" id="IPR049560">
    <property type="entry name" value="MeTrfase_RsmB-F_NOP2_cat"/>
</dbReference>
<evidence type="ECO:0000256" key="1">
    <source>
        <dbReference type="ARBA" id="ARBA00004173"/>
    </source>
</evidence>
<comment type="catalytic activity">
    <reaction evidence="10">
        <text>a cytidine in mRNA + S-adenosyl-L-methionine = a 5-methylcytidine in mRNA + S-adenosyl-L-homocysteine + H(+)</text>
        <dbReference type="Rhea" id="RHEA:61464"/>
        <dbReference type="Rhea" id="RHEA-COMP:15145"/>
        <dbReference type="Rhea" id="RHEA-COMP:15826"/>
        <dbReference type="ChEBI" id="CHEBI:15378"/>
        <dbReference type="ChEBI" id="CHEBI:57856"/>
        <dbReference type="ChEBI" id="CHEBI:59789"/>
        <dbReference type="ChEBI" id="CHEBI:74483"/>
        <dbReference type="ChEBI" id="CHEBI:82748"/>
    </reaction>
</comment>
<evidence type="ECO:0000256" key="8">
    <source>
        <dbReference type="ARBA" id="ARBA00042050"/>
    </source>
</evidence>
<dbReference type="Proteomes" id="UP000812440">
    <property type="component" value="Chromosome 2"/>
</dbReference>
<feature type="binding site" evidence="14">
    <location>
        <position position="184"/>
    </location>
    <ligand>
        <name>S-adenosyl-L-methionine</name>
        <dbReference type="ChEBI" id="CHEBI:59789"/>
    </ligand>
</feature>
<evidence type="ECO:0000313" key="17">
    <source>
        <dbReference type="Proteomes" id="UP000812440"/>
    </source>
</evidence>
<evidence type="ECO:0000256" key="12">
    <source>
        <dbReference type="ARBA" id="ARBA00050049"/>
    </source>
</evidence>
<dbReference type="AlphaFoldDB" id="A0A8T2K2L9"/>
<dbReference type="OrthoDB" id="8020218at2759"/>
<evidence type="ECO:0000256" key="7">
    <source>
        <dbReference type="ARBA" id="ARBA00023128"/>
    </source>
</evidence>
<evidence type="ECO:0000256" key="3">
    <source>
        <dbReference type="ARBA" id="ARBA00022603"/>
    </source>
</evidence>
<comment type="function">
    <text evidence="13">Mitochondrial RNA cytosine C(5)-methyltransferase that methylates cytosine to 5-methylcytosine (m5C) in various RNAs, such as rRNAs, mRNAs and some long non-coding RNAs (lncRNAs). Involved in mitochondrial ribosome small subunit (SSU) maturation by catalyzing methylation of mitochondrial 12S rRNA.</text>
</comment>
<evidence type="ECO:0000256" key="10">
    <source>
        <dbReference type="ARBA" id="ARBA00049906"/>
    </source>
</evidence>
<dbReference type="PRINTS" id="PR02008">
    <property type="entry name" value="RCMTFAMILY"/>
</dbReference>
<evidence type="ECO:0000259" key="15">
    <source>
        <dbReference type="PROSITE" id="PS51686"/>
    </source>
</evidence>
<reference evidence="16" key="1">
    <citation type="thesis" date="2020" institute="ProQuest LLC" country="789 East Eisenhower Parkway, Ann Arbor, MI, USA">
        <title>Comparative Genomics and Chromosome Evolution.</title>
        <authorList>
            <person name="Mudd A.B."/>
        </authorList>
    </citation>
    <scope>NUCLEOTIDE SEQUENCE</scope>
    <source>
        <strain evidence="16">Female2</strain>
        <tissue evidence="16">Blood</tissue>
    </source>
</reference>
<dbReference type="GO" id="GO:0008173">
    <property type="term" value="F:RNA methyltransferase activity"/>
    <property type="evidence" value="ECO:0007669"/>
    <property type="project" value="InterPro"/>
</dbReference>